<dbReference type="RefSeq" id="WP_196105026.1">
    <property type="nucleotide sequence ID" value="NZ_CP064942.1"/>
</dbReference>
<dbReference type="PANTHER" id="PTHR42781:SF4">
    <property type="entry name" value="SPERMIDINE_PUTRESCINE IMPORT ATP-BINDING PROTEIN POTA"/>
    <property type="match status" value="1"/>
</dbReference>
<evidence type="ECO:0000256" key="3">
    <source>
        <dbReference type="ARBA" id="ARBA00022840"/>
    </source>
</evidence>
<reference evidence="5 6" key="1">
    <citation type="submission" date="2020-11" db="EMBL/GenBank/DDBJ databases">
        <title>Description of Pontivivens ytuae sp. nov. isolated from deep sea sediment of Mariana Trench.</title>
        <authorList>
            <person name="Wang Z."/>
            <person name="Sun Q.-L."/>
            <person name="Xu X.-D."/>
            <person name="Tang Y.-Z."/>
            <person name="Zhang J."/>
        </authorList>
    </citation>
    <scope>NUCLEOTIDE SEQUENCE [LARGE SCALE GENOMIC DNA]</scope>
    <source>
        <strain evidence="5 6">MT2928</strain>
    </source>
</reference>
<dbReference type="Pfam" id="PF08402">
    <property type="entry name" value="TOBE_2"/>
    <property type="match status" value="1"/>
</dbReference>
<dbReference type="GO" id="GO:0015697">
    <property type="term" value="P:quaternary ammonium group transport"/>
    <property type="evidence" value="ECO:0007669"/>
    <property type="project" value="UniProtKB-ARBA"/>
</dbReference>
<dbReference type="SMART" id="SM00382">
    <property type="entry name" value="AAA"/>
    <property type="match status" value="1"/>
</dbReference>
<evidence type="ECO:0000313" key="6">
    <source>
        <dbReference type="Proteomes" id="UP000594800"/>
    </source>
</evidence>
<evidence type="ECO:0000256" key="1">
    <source>
        <dbReference type="ARBA" id="ARBA00022448"/>
    </source>
</evidence>
<dbReference type="PANTHER" id="PTHR42781">
    <property type="entry name" value="SPERMIDINE/PUTRESCINE IMPORT ATP-BINDING PROTEIN POTA"/>
    <property type="match status" value="1"/>
</dbReference>
<keyword evidence="3 5" id="KW-0067">ATP-binding</keyword>
<dbReference type="GO" id="GO:0005524">
    <property type="term" value="F:ATP binding"/>
    <property type="evidence" value="ECO:0007669"/>
    <property type="project" value="UniProtKB-KW"/>
</dbReference>
<dbReference type="InterPro" id="IPR003439">
    <property type="entry name" value="ABC_transporter-like_ATP-bd"/>
</dbReference>
<dbReference type="Pfam" id="PF00005">
    <property type="entry name" value="ABC_tran"/>
    <property type="match status" value="1"/>
</dbReference>
<proteinExistence type="predicted"/>
<dbReference type="InterPro" id="IPR027417">
    <property type="entry name" value="P-loop_NTPase"/>
</dbReference>
<protein>
    <submittedName>
        <fullName evidence="5">ABC transporter ATP-binding protein</fullName>
    </submittedName>
</protein>
<dbReference type="GO" id="GO:0022857">
    <property type="term" value="F:transmembrane transporter activity"/>
    <property type="evidence" value="ECO:0007669"/>
    <property type="project" value="InterPro"/>
</dbReference>
<dbReference type="EMBL" id="CP064942">
    <property type="protein sequence ID" value="QPH55764.1"/>
    <property type="molecule type" value="Genomic_DNA"/>
</dbReference>
<dbReference type="InterPro" id="IPR013611">
    <property type="entry name" value="Transp-assoc_OB_typ2"/>
</dbReference>
<dbReference type="GO" id="GO:0043190">
    <property type="term" value="C:ATP-binding cassette (ABC) transporter complex"/>
    <property type="evidence" value="ECO:0007669"/>
    <property type="project" value="InterPro"/>
</dbReference>
<dbReference type="FunFam" id="3.40.50.300:FF:000425">
    <property type="entry name" value="Probable ABC transporter, ATP-binding subunit"/>
    <property type="match status" value="1"/>
</dbReference>
<name>A0A7S9LV05_9RHOB</name>
<dbReference type="KEGG" id="poz:I0K15_08605"/>
<dbReference type="InterPro" id="IPR003593">
    <property type="entry name" value="AAA+_ATPase"/>
</dbReference>
<evidence type="ECO:0000259" key="4">
    <source>
        <dbReference type="PROSITE" id="PS50893"/>
    </source>
</evidence>
<organism evidence="5 6">
    <name type="scientific">Pontivivens ytuae</name>
    <dbReference type="NCBI Taxonomy" id="2789856"/>
    <lineage>
        <taxon>Bacteria</taxon>
        <taxon>Pseudomonadati</taxon>
        <taxon>Pseudomonadota</taxon>
        <taxon>Alphaproteobacteria</taxon>
        <taxon>Rhodobacterales</taxon>
        <taxon>Paracoccaceae</taxon>
        <taxon>Pontivivens</taxon>
    </lineage>
</organism>
<dbReference type="SUPFAM" id="SSF50331">
    <property type="entry name" value="MOP-like"/>
    <property type="match status" value="1"/>
</dbReference>
<dbReference type="InterPro" id="IPR008995">
    <property type="entry name" value="Mo/tungstate-bd_C_term_dom"/>
</dbReference>
<dbReference type="InterPro" id="IPR017871">
    <property type="entry name" value="ABC_transporter-like_CS"/>
</dbReference>
<dbReference type="PROSITE" id="PS50893">
    <property type="entry name" value="ABC_TRANSPORTER_2"/>
    <property type="match status" value="1"/>
</dbReference>
<dbReference type="GO" id="GO:0016887">
    <property type="term" value="F:ATP hydrolysis activity"/>
    <property type="evidence" value="ECO:0007669"/>
    <property type="project" value="InterPro"/>
</dbReference>
<feature type="domain" description="ABC transporter" evidence="4">
    <location>
        <begin position="3"/>
        <end position="237"/>
    </location>
</feature>
<sequence>MSIRLAGVTKRFGARAAVDDVSVELSTGEFFAIVGASGCGKSTLLRLIAGLEVADAGEIALAGRTVSGPGLHVAPEDRNVGFVFQSYALWPHLDVRGNVAFPAEAAGVKRAEAARNADRHLATVALTDYAARKPADLSGGQRQRVALARCLAQEAGTILMDEPLANLDPHLRSTMEEELVGFHRTAGATTVYITHDQREAMAVADRMAVMAEGRFLQVGTPTEIYDRPANAAVARFIGHGAVQPVSVEGGAVRLAGHPVKLRGNGGTHALFRPADLSVTDPDATTLSATVESVLYRGGHWEGTARVEGLSEPFQLHLDRPVEVGERLGLMINGGWILPG</sequence>
<dbReference type="InterPro" id="IPR050093">
    <property type="entry name" value="ABC_SmlMolc_Importer"/>
</dbReference>
<keyword evidence="1" id="KW-0813">Transport</keyword>
<accession>A0A7S9LV05</accession>
<dbReference type="PROSITE" id="PS00211">
    <property type="entry name" value="ABC_TRANSPORTER_1"/>
    <property type="match status" value="1"/>
</dbReference>
<evidence type="ECO:0000313" key="5">
    <source>
        <dbReference type="EMBL" id="QPH55764.1"/>
    </source>
</evidence>
<dbReference type="SUPFAM" id="SSF52540">
    <property type="entry name" value="P-loop containing nucleoside triphosphate hydrolases"/>
    <property type="match status" value="1"/>
</dbReference>
<keyword evidence="2" id="KW-0547">Nucleotide-binding</keyword>
<dbReference type="Proteomes" id="UP000594800">
    <property type="component" value="Chromosome"/>
</dbReference>
<keyword evidence="6" id="KW-1185">Reference proteome</keyword>
<dbReference type="Gene3D" id="3.40.50.300">
    <property type="entry name" value="P-loop containing nucleotide triphosphate hydrolases"/>
    <property type="match status" value="1"/>
</dbReference>
<dbReference type="AlphaFoldDB" id="A0A7S9LV05"/>
<evidence type="ECO:0000256" key="2">
    <source>
        <dbReference type="ARBA" id="ARBA00022741"/>
    </source>
</evidence>
<gene>
    <name evidence="5" type="ORF">I0K15_08605</name>
</gene>